<dbReference type="PROSITE" id="PS51257">
    <property type="entry name" value="PROKAR_LIPOPROTEIN"/>
    <property type="match status" value="1"/>
</dbReference>
<dbReference type="Proteomes" id="UP001597112">
    <property type="component" value="Unassembled WGS sequence"/>
</dbReference>
<keyword evidence="3" id="KW-1185">Reference proteome</keyword>
<proteinExistence type="predicted"/>
<evidence type="ECO:0000313" key="2">
    <source>
        <dbReference type="EMBL" id="MFD0998697.1"/>
    </source>
</evidence>
<gene>
    <name evidence="2" type="ORF">ACFQ21_05235</name>
</gene>
<evidence type="ECO:0000313" key="3">
    <source>
        <dbReference type="Proteomes" id="UP001597112"/>
    </source>
</evidence>
<evidence type="ECO:0000256" key="1">
    <source>
        <dbReference type="SAM" id="SignalP"/>
    </source>
</evidence>
<comment type="caution">
    <text evidence="2">The sequence shown here is derived from an EMBL/GenBank/DDBJ whole genome shotgun (WGS) entry which is preliminary data.</text>
</comment>
<name>A0ABW3K132_9BACT</name>
<reference evidence="3" key="1">
    <citation type="journal article" date="2019" name="Int. J. Syst. Evol. Microbiol.">
        <title>The Global Catalogue of Microorganisms (GCM) 10K type strain sequencing project: providing services to taxonomists for standard genome sequencing and annotation.</title>
        <authorList>
            <consortium name="The Broad Institute Genomics Platform"/>
            <consortium name="The Broad Institute Genome Sequencing Center for Infectious Disease"/>
            <person name="Wu L."/>
            <person name="Ma J."/>
        </authorList>
    </citation>
    <scope>NUCLEOTIDE SEQUENCE [LARGE SCALE GENOMIC DNA]</scope>
    <source>
        <strain evidence="3">CCUG 58938</strain>
    </source>
</reference>
<sequence length="247" mass="27323">MKTKDLIVYSLIMLFAILGCSESDTASDQQVFSSTSVFDKDLGDYVATNFYDYEFQWVDAKNGRTEGLSANQEIRLGIEPNSSLEADGALPAGTVLTGIGARVNSNRNVSTLTLEYRYLNADGTLGPRYRIQLGTEPQYTPTEVWYAVPPDNKVITGVGFRARYNNMQTMWVYYRSVIAQSDGTLLLSGLPQEVRVGVEPNYQCEVLYTPNFGNTDNDKAIITGVGLRCDNNSNIATMKILAAFMQP</sequence>
<organism evidence="2 3">
    <name type="scientific">Ohtaekwangia kribbensis</name>
    <dbReference type="NCBI Taxonomy" id="688913"/>
    <lineage>
        <taxon>Bacteria</taxon>
        <taxon>Pseudomonadati</taxon>
        <taxon>Bacteroidota</taxon>
        <taxon>Cytophagia</taxon>
        <taxon>Cytophagales</taxon>
        <taxon>Fulvivirgaceae</taxon>
        <taxon>Ohtaekwangia</taxon>
    </lineage>
</organism>
<dbReference type="EMBL" id="JBHTKA010000001">
    <property type="protein sequence ID" value="MFD0998697.1"/>
    <property type="molecule type" value="Genomic_DNA"/>
</dbReference>
<accession>A0ABW3K132</accession>
<keyword evidence="1" id="KW-0732">Signal</keyword>
<feature type="signal peptide" evidence="1">
    <location>
        <begin position="1"/>
        <end position="26"/>
    </location>
</feature>
<dbReference type="RefSeq" id="WP_377575819.1">
    <property type="nucleotide sequence ID" value="NZ_JBHTKA010000001.1"/>
</dbReference>
<protein>
    <submittedName>
        <fullName evidence="2">Uncharacterized protein</fullName>
    </submittedName>
</protein>
<feature type="chain" id="PRO_5047069247" evidence="1">
    <location>
        <begin position="27"/>
        <end position="247"/>
    </location>
</feature>